<feature type="compositionally biased region" description="Basic and acidic residues" evidence="1">
    <location>
        <begin position="71"/>
        <end position="89"/>
    </location>
</feature>
<evidence type="ECO:0000313" key="2">
    <source>
        <dbReference type="Proteomes" id="UP000504634"/>
    </source>
</evidence>
<organism evidence="2 3">
    <name type="scientific">Drosophila lebanonensis</name>
    <name type="common">Fruit fly</name>
    <name type="synonym">Scaptodrosophila lebanonensis</name>
    <dbReference type="NCBI Taxonomy" id="7225"/>
    <lineage>
        <taxon>Eukaryota</taxon>
        <taxon>Metazoa</taxon>
        <taxon>Ecdysozoa</taxon>
        <taxon>Arthropoda</taxon>
        <taxon>Hexapoda</taxon>
        <taxon>Insecta</taxon>
        <taxon>Pterygota</taxon>
        <taxon>Neoptera</taxon>
        <taxon>Endopterygota</taxon>
        <taxon>Diptera</taxon>
        <taxon>Brachycera</taxon>
        <taxon>Muscomorpha</taxon>
        <taxon>Ephydroidea</taxon>
        <taxon>Drosophilidae</taxon>
        <taxon>Scaptodrosophila</taxon>
    </lineage>
</organism>
<name>A0A6J2UKD7_DROLE</name>
<evidence type="ECO:0000256" key="1">
    <source>
        <dbReference type="SAM" id="MobiDB-lite"/>
    </source>
</evidence>
<protein>
    <submittedName>
        <fullName evidence="3">Uncharacterized protein LOC115634236</fullName>
    </submittedName>
</protein>
<gene>
    <name evidence="3" type="primary">LOC115634236</name>
</gene>
<feature type="region of interest" description="Disordered" evidence="1">
    <location>
        <begin position="16"/>
        <end position="240"/>
    </location>
</feature>
<feature type="compositionally biased region" description="Polar residues" evidence="1">
    <location>
        <begin position="52"/>
        <end position="63"/>
    </location>
</feature>
<proteinExistence type="predicted"/>
<accession>A0A6J2UKD7</accession>
<keyword evidence="2" id="KW-1185">Reference proteome</keyword>
<sequence>MPSYRRGLELCTKSQLDATNNAELDGTSTSGNRTTVGLQTPGTDAEWAAATRPQTQDYVGQTPETDEDWEREVRETEMGLHQASEEHAPLEQVAEQETQEERVSKEQDPENQAPHKESPEEQGDRGQTVQGQAVAEEAPEKDEAREQVAEEQLPQEQETPGNEIDEQQTSVKATKPPRTKAPRVDAQTETDPWPKRKDPHVTFTEAKPLLAQADKDPDSPIDLAPESLSSTTGEYDREPPITTKTVKVLKKRPPKTPLVDDSDESANEPYSAFTRSQMSLLTFNAMETDMAPSDVTDMIRNTDSSSILFTSSESLSLDSNGNGSNEHAHVELAGHSLASGLAFVNLHGNTAGWRLRLGHFNTLVSGPTHC</sequence>
<dbReference type="GeneID" id="115634236"/>
<evidence type="ECO:0000313" key="3">
    <source>
        <dbReference type="RefSeq" id="XP_030387692.1"/>
    </source>
</evidence>
<dbReference type="Proteomes" id="UP000504634">
    <property type="component" value="Unplaced"/>
</dbReference>
<dbReference type="RefSeq" id="XP_030387692.1">
    <property type="nucleotide sequence ID" value="XM_030531832.1"/>
</dbReference>
<dbReference type="AlphaFoldDB" id="A0A6J2UKD7"/>
<reference evidence="3" key="1">
    <citation type="submission" date="2025-08" db="UniProtKB">
        <authorList>
            <consortium name="RefSeq"/>
        </authorList>
    </citation>
    <scope>IDENTIFICATION</scope>
    <source>
        <strain evidence="3">11010-0011.00</strain>
        <tissue evidence="3">Whole body</tissue>
    </source>
</reference>
<feature type="compositionally biased region" description="Basic and acidic residues" evidence="1">
    <location>
        <begin position="99"/>
        <end position="124"/>
    </location>
</feature>
<feature type="compositionally biased region" description="Polar residues" evidence="1">
    <location>
        <begin position="16"/>
        <end position="42"/>
    </location>
</feature>